<keyword evidence="3" id="KW-1185">Reference proteome</keyword>
<organism evidence="2 3">
    <name type="scientific">Paenibacillus oralis</name>
    <dbReference type="NCBI Taxonomy" id="2490856"/>
    <lineage>
        <taxon>Bacteria</taxon>
        <taxon>Bacillati</taxon>
        <taxon>Bacillota</taxon>
        <taxon>Bacilli</taxon>
        <taxon>Bacillales</taxon>
        <taxon>Paenibacillaceae</taxon>
        <taxon>Paenibacillus</taxon>
    </lineage>
</organism>
<keyword evidence="1" id="KW-0732">Signal</keyword>
<evidence type="ECO:0000313" key="3">
    <source>
        <dbReference type="Proteomes" id="UP000267017"/>
    </source>
</evidence>
<dbReference type="AlphaFoldDB" id="A0A3P3TYQ4"/>
<name>A0A3P3TYQ4_9BACL</name>
<feature type="signal peptide" evidence="1">
    <location>
        <begin position="1"/>
        <end position="23"/>
    </location>
</feature>
<gene>
    <name evidence="2" type="ORF">EHV15_10220</name>
</gene>
<dbReference type="EMBL" id="RRCN01000001">
    <property type="protein sequence ID" value="RRJ63252.1"/>
    <property type="molecule type" value="Genomic_DNA"/>
</dbReference>
<dbReference type="RefSeq" id="WP_128631095.1">
    <property type="nucleotide sequence ID" value="NZ_RRCN01000001.1"/>
</dbReference>
<comment type="caution">
    <text evidence="2">The sequence shown here is derived from an EMBL/GenBank/DDBJ whole genome shotgun (WGS) entry which is preliminary data.</text>
</comment>
<sequence length="244" mass="27484">MKKILITLMSAVLTLTISSPVFASENSAHLNFEQFKTELLEAKLEGNDKLIENYIENNPELSELYIQNTDAFDSNKVNEKLKNVKLGPNDSALIVMDDDSFVEVTTTTRPVIEENGAISTQGYERDYDMSGTKWNTDFKYEVGGIATLKQTAYYQIGSKMDIYQYDYSGTKGAIGITVSVKQSLSGNKTKTATLKGDYTIKGLAVTQYYTLYTEIGFIKAYLEDDGYYYVDYYIDSWASGQDDY</sequence>
<feature type="chain" id="PRO_5017961101" evidence="1">
    <location>
        <begin position="24"/>
        <end position="244"/>
    </location>
</feature>
<dbReference type="Proteomes" id="UP000267017">
    <property type="component" value="Unassembled WGS sequence"/>
</dbReference>
<protein>
    <submittedName>
        <fullName evidence="2">Uncharacterized protein</fullName>
    </submittedName>
</protein>
<evidence type="ECO:0000313" key="2">
    <source>
        <dbReference type="EMBL" id="RRJ63252.1"/>
    </source>
</evidence>
<proteinExistence type="predicted"/>
<accession>A0A3P3TYQ4</accession>
<evidence type="ECO:0000256" key="1">
    <source>
        <dbReference type="SAM" id="SignalP"/>
    </source>
</evidence>
<reference evidence="2 3" key="1">
    <citation type="submission" date="2018-11" db="EMBL/GenBank/DDBJ databases">
        <title>Genome sequencing of Paenibacillus sp. KCOM 3021 (= ChDC PVNT-B20).</title>
        <authorList>
            <person name="Kook J.-K."/>
            <person name="Park S.-N."/>
            <person name="Lim Y.K."/>
        </authorList>
    </citation>
    <scope>NUCLEOTIDE SEQUENCE [LARGE SCALE GENOMIC DNA]</scope>
    <source>
        <strain evidence="2 3">KCOM 3021</strain>
    </source>
</reference>